<dbReference type="PROSITE" id="PS50110">
    <property type="entry name" value="RESPONSE_REGULATORY"/>
    <property type="match status" value="1"/>
</dbReference>
<sequence length="387" mass="43170">MAVKILSVDDESDLELLLTQYFRRKIRKGEYEFSFAHNGLEALALLVKNKDYDIILSDINMPEMDGLTLLTKINEMRNPALKCIMVSAYGDMGNIRQAMNNGAFDFATKPIDLDDLSVTIEKAIEQIKYIREMQQEHTQLESIKGDLAVASEIQQAILPRIFPPFPENQHQLDIAASMNAAKDVGGDFYDFFRIDDDHIGFVIADVSGKGIPAAIFMAVSRTLIRATGIRGGKPSECLKYANQLLSNESVNCMFVTVFYGIYTISTGEITYCNGGHNPPYILKPDSSVEMLPMPKDFLVGAIEGLEYHDMQMKLEPGETLVMFTDGVNEAMNIDFKMFGDDRLEASLKKCAGMDCQQIIDTVRADVAAFVGEAEQSDDITLFALKRK</sequence>
<accession>A0A1M6XEH2</accession>
<dbReference type="InterPro" id="IPR001932">
    <property type="entry name" value="PPM-type_phosphatase-like_dom"/>
</dbReference>
<dbReference type="InterPro" id="IPR001789">
    <property type="entry name" value="Sig_transdc_resp-reg_receiver"/>
</dbReference>
<evidence type="ECO:0000256" key="2">
    <source>
        <dbReference type="PROSITE-ProRule" id="PRU00169"/>
    </source>
</evidence>
<feature type="modified residue" description="4-aspartylphosphate" evidence="2">
    <location>
        <position position="58"/>
    </location>
</feature>
<dbReference type="Gene3D" id="3.60.40.10">
    <property type="entry name" value="PPM-type phosphatase domain"/>
    <property type="match status" value="1"/>
</dbReference>
<protein>
    <submittedName>
        <fullName evidence="4">Sigma-B regulation protein RsbU (Phosphoserine phosphatase)</fullName>
    </submittedName>
</protein>
<keyword evidence="2" id="KW-0597">Phosphoprotein</keyword>
<dbReference type="GO" id="GO:0016791">
    <property type="term" value="F:phosphatase activity"/>
    <property type="evidence" value="ECO:0007669"/>
    <property type="project" value="TreeGrafter"/>
</dbReference>
<reference evidence="4 5" key="1">
    <citation type="submission" date="2016-11" db="EMBL/GenBank/DDBJ databases">
        <authorList>
            <person name="Jaros S."/>
            <person name="Januszkiewicz K."/>
            <person name="Wedrychowicz H."/>
        </authorList>
    </citation>
    <scope>NUCLEOTIDE SEQUENCE [LARGE SCALE GENOMIC DNA]</scope>
    <source>
        <strain evidence="4 5">KHT3</strain>
    </source>
</reference>
<dbReference type="Proteomes" id="UP000184130">
    <property type="component" value="Unassembled WGS sequence"/>
</dbReference>
<dbReference type="Pfam" id="PF00072">
    <property type="entry name" value="Response_reg"/>
    <property type="match status" value="1"/>
</dbReference>
<keyword evidence="1" id="KW-0378">Hydrolase</keyword>
<gene>
    <name evidence="4" type="ORF">SAMN05216463_12018</name>
</gene>
<dbReference type="GO" id="GO:0000160">
    <property type="term" value="P:phosphorelay signal transduction system"/>
    <property type="evidence" value="ECO:0007669"/>
    <property type="project" value="InterPro"/>
</dbReference>
<dbReference type="CDD" id="cd17536">
    <property type="entry name" value="REC_YesN-like"/>
    <property type="match status" value="1"/>
</dbReference>
<dbReference type="AlphaFoldDB" id="A0A1M6XEH2"/>
<organism evidence="4 5">
    <name type="scientific">Xylanibacter ruminicola</name>
    <name type="common">Prevotella ruminicola</name>
    <dbReference type="NCBI Taxonomy" id="839"/>
    <lineage>
        <taxon>Bacteria</taxon>
        <taxon>Pseudomonadati</taxon>
        <taxon>Bacteroidota</taxon>
        <taxon>Bacteroidia</taxon>
        <taxon>Bacteroidales</taxon>
        <taxon>Prevotellaceae</taxon>
        <taxon>Xylanibacter</taxon>
    </lineage>
</organism>
<evidence type="ECO:0000313" key="5">
    <source>
        <dbReference type="Proteomes" id="UP000184130"/>
    </source>
</evidence>
<dbReference type="SMART" id="SM00331">
    <property type="entry name" value="PP2C_SIG"/>
    <property type="match status" value="1"/>
</dbReference>
<dbReference type="EMBL" id="FRBD01000020">
    <property type="protein sequence ID" value="SHL04318.1"/>
    <property type="molecule type" value="Genomic_DNA"/>
</dbReference>
<proteinExistence type="predicted"/>
<dbReference type="SMART" id="SM00448">
    <property type="entry name" value="REC"/>
    <property type="match status" value="1"/>
</dbReference>
<name>A0A1M6XEH2_XYLRU</name>
<dbReference type="PANTHER" id="PTHR43156">
    <property type="entry name" value="STAGE II SPORULATION PROTEIN E-RELATED"/>
    <property type="match status" value="1"/>
</dbReference>
<dbReference type="InterPro" id="IPR052016">
    <property type="entry name" value="Bact_Sigma-Reg"/>
</dbReference>
<dbReference type="Gene3D" id="3.40.50.2300">
    <property type="match status" value="1"/>
</dbReference>
<evidence type="ECO:0000313" key="4">
    <source>
        <dbReference type="EMBL" id="SHL04318.1"/>
    </source>
</evidence>
<dbReference type="Pfam" id="PF07228">
    <property type="entry name" value="SpoIIE"/>
    <property type="match status" value="1"/>
</dbReference>
<evidence type="ECO:0000256" key="1">
    <source>
        <dbReference type="ARBA" id="ARBA00022801"/>
    </source>
</evidence>
<dbReference type="OrthoDB" id="9763484at2"/>
<dbReference type="RefSeq" id="WP_073210224.1">
    <property type="nucleotide sequence ID" value="NZ_FRBD01000020.1"/>
</dbReference>
<dbReference type="PANTHER" id="PTHR43156:SF2">
    <property type="entry name" value="STAGE II SPORULATION PROTEIN E"/>
    <property type="match status" value="1"/>
</dbReference>
<dbReference type="SUPFAM" id="SSF81606">
    <property type="entry name" value="PP2C-like"/>
    <property type="match status" value="1"/>
</dbReference>
<dbReference type="InterPro" id="IPR036457">
    <property type="entry name" value="PPM-type-like_dom_sf"/>
</dbReference>
<dbReference type="SUPFAM" id="SSF52172">
    <property type="entry name" value="CheY-like"/>
    <property type="match status" value="1"/>
</dbReference>
<dbReference type="InterPro" id="IPR011006">
    <property type="entry name" value="CheY-like_superfamily"/>
</dbReference>
<evidence type="ECO:0000259" key="3">
    <source>
        <dbReference type="PROSITE" id="PS50110"/>
    </source>
</evidence>
<feature type="domain" description="Response regulatory" evidence="3">
    <location>
        <begin position="4"/>
        <end position="124"/>
    </location>
</feature>